<dbReference type="EMBL" id="CABVHY010000023">
    <property type="protein sequence ID" value="VVO21582.1"/>
    <property type="molecule type" value="Genomic_DNA"/>
</dbReference>
<feature type="compositionally biased region" description="Acidic residues" evidence="1">
    <location>
        <begin position="39"/>
        <end position="51"/>
    </location>
</feature>
<dbReference type="OrthoDB" id="7031491at2"/>
<gene>
    <name evidence="2" type="ORF">PS723_04252</name>
</gene>
<feature type="region of interest" description="Disordered" evidence="1">
    <location>
        <begin position="1"/>
        <end position="65"/>
    </location>
</feature>
<name>A0A5E7E4L9_PSEFL</name>
<evidence type="ECO:0000256" key="1">
    <source>
        <dbReference type="SAM" id="MobiDB-lite"/>
    </source>
</evidence>
<dbReference type="AlphaFoldDB" id="A0A5E7E4L9"/>
<protein>
    <submittedName>
        <fullName evidence="2">Uncharacterized protein</fullName>
    </submittedName>
</protein>
<accession>A0A5E7E4L9</accession>
<reference evidence="2 3" key="1">
    <citation type="submission" date="2019-09" db="EMBL/GenBank/DDBJ databases">
        <authorList>
            <person name="Chandra G."/>
            <person name="Truman W A."/>
        </authorList>
    </citation>
    <scope>NUCLEOTIDE SEQUENCE [LARGE SCALE GENOMIC DNA]</scope>
    <source>
        <strain evidence="2">PS723</strain>
    </source>
</reference>
<organism evidence="2 3">
    <name type="scientific">Pseudomonas fluorescens</name>
    <dbReference type="NCBI Taxonomy" id="294"/>
    <lineage>
        <taxon>Bacteria</taxon>
        <taxon>Pseudomonadati</taxon>
        <taxon>Pseudomonadota</taxon>
        <taxon>Gammaproteobacteria</taxon>
        <taxon>Pseudomonadales</taxon>
        <taxon>Pseudomonadaceae</taxon>
        <taxon>Pseudomonas</taxon>
    </lineage>
</organism>
<feature type="compositionally biased region" description="Polar residues" evidence="1">
    <location>
        <begin position="54"/>
        <end position="65"/>
    </location>
</feature>
<dbReference type="Proteomes" id="UP000379480">
    <property type="component" value="Unassembled WGS sequence"/>
</dbReference>
<feature type="compositionally biased region" description="Polar residues" evidence="1">
    <location>
        <begin position="9"/>
        <end position="22"/>
    </location>
</feature>
<feature type="compositionally biased region" description="Basic and acidic residues" evidence="1">
    <location>
        <begin position="23"/>
        <end position="33"/>
    </location>
</feature>
<evidence type="ECO:0000313" key="3">
    <source>
        <dbReference type="Proteomes" id="UP000379480"/>
    </source>
</evidence>
<proteinExistence type="predicted"/>
<dbReference type="RefSeq" id="WP_150805580.1">
    <property type="nucleotide sequence ID" value="NZ_CABVHY010000023.1"/>
</dbReference>
<evidence type="ECO:0000313" key="2">
    <source>
        <dbReference type="EMBL" id="VVO21582.1"/>
    </source>
</evidence>
<sequence>MDIDENAPGNKSQQGVTGGTDNETGHDPKKNEPEVPLPADDEAPVDEEMADVDATNSVSSEHPKP</sequence>